<evidence type="ECO:0008006" key="4">
    <source>
        <dbReference type="Google" id="ProtNLM"/>
    </source>
</evidence>
<protein>
    <recommendedName>
        <fullName evidence="4">Salt-induced outer membrane protein</fullName>
    </recommendedName>
</protein>
<evidence type="ECO:0000313" key="3">
    <source>
        <dbReference type="Proteomes" id="UP000323994"/>
    </source>
</evidence>
<reference evidence="2 3" key="1">
    <citation type="submission" date="2019-05" db="EMBL/GenBank/DDBJ databases">
        <authorList>
            <person name="Qu J.-H."/>
        </authorList>
    </citation>
    <scope>NUCLEOTIDE SEQUENCE [LARGE SCALE GENOMIC DNA]</scope>
    <source>
        <strain evidence="2 3">NS28</strain>
    </source>
</reference>
<keyword evidence="1" id="KW-0732">Signal</keyword>
<feature type="chain" id="PRO_5024319816" description="Salt-induced outer membrane protein" evidence="1">
    <location>
        <begin position="21"/>
        <end position="237"/>
    </location>
</feature>
<comment type="caution">
    <text evidence="2">The sequence shown here is derived from an EMBL/GenBank/DDBJ whole genome shotgun (WGS) entry which is preliminary data.</text>
</comment>
<proteinExistence type="predicted"/>
<evidence type="ECO:0000313" key="2">
    <source>
        <dbReference type="EMBL" id="KAA6436603.1"/>
    </source>
</evidence>
<dbReference type="RefSeq" id="WP_139013925.1">
    <property type="nucleotide sequence ID" value="NZ_VBSN01000066.1"/>
</dbReference>
<feature type="signal peptide" evidence="1">
    <location>
        <begin position="1"/>
        <end position="20"/>
    </location>
</feature>
<dbReference type="AlphaFoldDB" id="A0A5M8QPZ4"/>
<dbReference type="EMBL" id="VBSN01000066">
    <property type="protein sequence ID" value="KAA6436603.1"/>
    <property type="molecule type" value="Genomic_DNA"/>
</dbReference>
<organism evidence="2 3">
    <name type="scientific">Dyadobacter flavalbus</name>
    <dbReference type="NCBI Taxonomy" id="2579942"/>
    <lineage>
        <taxon>Bacteria</taxon>
        <taxon>Pseudomonadati</taxon>
        <taxon>Bacteroidota</taxon>
        <taxon>Cytophagia</taxon>
        <taxon>Cytophagales</taxon>
        <taxon>Spirosomataceae</taxon>
        <taxon>Dyadobacter</taxon>
    </lineage>
</organism>
<dbReference type="Proteomes" id="UP000323994">
    <property type="component" value="Unassembled WGS sequence"/>
</dbReference>
<gene>
    <name evidence="2" type="ORF">FEM33_20880</name>
</gene>
<dbReference type="OrthoDB" id="943918at2"/>
<name>A0A5M8QPZ4_9BACT</name>
<sequence length="237" mass="26418">MKKLLNILTALLLVSTVSFAQKLPVDSIFANYYKATGGKALWDGVKSYNIKRSYSAAAATPYDVNISASIPEQSLYKSKTIMKRSFVYTIKGNEGWIKVPIAQKMDVKDLSQAEQQNMHLELFENLVPFIDYKKRGFIATTVGTETLNGAQVNQVELQGKGIKYNLYFDAKSGLLVKQRETKAGVETTTDMSDYTKSAYGIMYPSKLVVVNSTEKKPLTIKSTLAVNEQVNPALFKR</sequence>
<keyword evidence="3" id="KW-1185">Reference proteome</keyword>
<evidence type="ECO:0000256" key="1">
    <source>
        <dbReference type="SAM" id="SignalP"/>
    </source>
</evidence>
<accession>A0A5M8QPZ4</accession>